<proteinExistence type="predicted"/>
<evidence type="ECO:0000313" key="2">
    <source>
        <dbReference type="Proteomes" id="UP000298663"/>
    </source>
</evidence>
<dbReference type="EMBL" id="CM016762">
    <property type="protein sequence ID" value="TMS38087.1"/>
    <property type="molecule type" value="Genomic_DNA"/>
</dbReference>
<dbReference type="EMBL" id="AZBU02000001">
    <property type="protein sequence ID" value="TMS38087.1"/>
    <property type="molecule type" value="Genomic_DNA"/>
</dbReference>
<accession>A0A4U8V0T1</accession>
<organism evidence="1 2">
    <name type="scientific">Steinernema carpocapsae</name>
    <name type="common">Entomopathogenic nematode</name>
    <dbReference type="NCBI Taxonomy" id="34508"/>
    <lineage>
        <taxon>Eukaryota</taxon>
        <taxon>Metazoa</taxon>
        <taxon>Ecdysozoa</taxon>
        <taxon>Nematoda</taxon>
        <taxon>Chromadorea</taxon>
        <taxon>Rhabditida</taxon>
        <taxon>Tylenchina</taxon>
        <taxon>Panagrolaimomorpha</taxon>
        <taxon>Strongyloidoidea</taxon>
        <taxon>Steinernematidae</taxon>
        <taxon>Steinernema</taxon>
    </lineage>
</organism>
<name>A0A4U8V0T1_STECR</name>
<sequence length="167" mass="18630">MSAISPCFVLDIRNQRRRCGSAGHTDKRARTIGIPARRCHSRIQLAVGGWKKRMDPIDQLARHLAQIKVDTESRSEFKDALIKGGHALTSDEESKCEAGMAYLQTILRFSLPAAIKQALDERDYRSATALAWIERPGNLSQHKIDSILQVGQLKVVLPVIDVFVLTV</sequence>
<reference evidence="1 2" key="2">
    <citation type="journal article" date="2019" name="G3 (Bethesda)">
        <title>Hybrid Assembly of the Genome of the Entomopathogenic Nematode Steinernema carpocapsae Identifies the X-Chromosome.</title>
        <authorList>
            <person name="Serra L."/>
            <person name="Macchietto M."/>
            <person name="Macias-Munoz A."/>
            <person name="McGill C.J."/>
            <person name="Rodriguez I.M."/>
            <person name="Rodriguez B."/>
            <person name="Murad R."/>
            <person name="Mortazavi A."/>
        </authorList>
    </citation>
    <scope>NUCLEOTIDE SEQUENCE [LARGE SCALE GENOMIC DNA]</scope>
    <source>
        <strain evidence="1 2">ALL</strain>
    </source>
</reference>
<gene>
    <name evidence="1" type="ORF">L596_004890</name>
</gene>
<dbReference type="AlphaFoldDB" id="A0A4U8V0T1"/>
<keyword evidence="2" id="KW-1185">Reference proteome</keyword>
<evidence type="ECO:0000313" key="1">
    <source>
        <dbReference type="EMBL" id="TMS38087.1"/>
    </source>
</evidence>
<comment type="caution">
    <text evidence="1">The sequence shown here is derived from an EMBL/GenBank/DDBJ whole genome shotgun (WGS) entry which is preliminary data.</text>
</comment>
<dbReference type="Proteomes" id="UP000298663">
    <property type="component" value="Chromosome X"/>
</dbReference>
<reference evidence="1 2" key="1">
    <citation type="journal article" date="2015" name="Genome Biol.">
        <title>Comparative genomics of Steinernema reveals deeply conserved gene regulatory networks.</title>
        <authorList>
            <person name="Dillman A.R."/>
            <person name="Macchietto M."/>
            <person name="Porter C.F."/>
            <person name="Rogers A."/>
            <person name="Williams B."/>
            <person name="Antoshechkin I."/>
            <person name="Lee M.M."/>
            <person name="Goodwin Z."/>
            <person name="Lu X."/>
            <person name="Lewis E.E."/>
            <person name="Goodrich-Blair H."/>
            <person name="Stock S.P."/>
            <person name="Adams B.J."/>
            <person name="Sternberg P.W."/>
            <person name="Mortazavi A."/>
        </authorList>
    </citation>
    <scope>NUCLEOTIDE SEQUENCE [LARGE SCALE GENOMIC DNA]</scope>
    <source>
        <strain evidence="1 2">ALL</strain>
    </source>
</reference>
<protein>
    <submittedName>
        <fullName evidence="1">Uncharacterized protein</fullName>
    </submittedName>
</protein>